<evidence type="ECO:0000256" key="1">
    <source>
        <dbReference type="ARBA" id="ARBA00022741"/>
    </source>
</evidence>
<sequence length="2285" mass="264299">MRIKDIRQFRTFYKDKIRKTKDTNRDEHFVGAEIHSDDGESMFGFFDLYHGDKVKEVVGGIKGFLEGFLEMAQDAQAVYEFMQNAVDANSSHFTMIWGLDDDGEHYLLVLNNGKTFDFPSIRSILNVGVSTKKAEDHTIGKFGIGFKLAHRLVGKDNGIDELLNKNYGPILFSWQNSDIKTLMESETATVPTEQIYKIIPKPGTDPDYLIEGEDPWLFKILITNFPTHPDERIRDAHYKETENALTKKDVDKLRFWLNKHKSQIPIESYQTGSLFFLKLGEDKSIRLEDENLREGIRFSLSILNHSSASNTKGLNQVHLNGIDIENAPLSFEDLRISKLSAEYNFIRFGKEGDLTDDQKATADKDSDIQLLMGYTDYQNAIELIDNVPNFYLFFPLSEEKHKLKFILHSNAFYKKSARTSLHADPLNERLLEVFAKRIIEKMTIWSQSSASDERKKFLTLYPVLILSAESEDHDRKWINTPLVKQLHRYLKSNVPVLDTTNGGYKMATNLDNVRIKKTQLNLDTTLFGMDLDWFYWGDDEVLSDQVKEILHIEAFNVLDLLFTAGASAKINQILLVDPAIRQTLMLEINEFIPRITGSSVQTDIFKENFHDLDLFDFQDGCFKSINTLRTDNSDNTYLLLLTEIESILPYLQKAGFITTKTSLSAYSNIQDFIRKRQSIDYNDYRVLNQFLSLKFEKTRFSPDEKHAICKVLEQAKDKETEAERNQRMGVLRLFANRQGDIIALEQLLINPFKPWQSPLVISIAEDKDYLHRYMVDTTNKSFTGVVIPLWGKLITDQKKLIRNDMRSFFEDITSYQEETKQSQSLSGNVFIPLENTFVPASVQIFYQSEWKKMPKDEYVQLTKLWKRIFGNELPEHEALPYLKLSPFTLNLSDYSNQTLTGRHQLMLEEVQLLAKACHIANIDLFERVQILQTGKIFMLNQNKESQQTVWCGNNAQLKLHISNFHPELSIAPDIIELKPLIAWSESDLANYLIEAWDGEESELNTSLSEVIKSEDDEVKINYLSKFRRIHLDIDTMLGISKLANAVKISLTFDAQEDRPRTILKDLVEVTSGGNSFNLNDSINLGGDSVYFGDSNEYVVKVSDMFESEETGNSKYVERIIKELHQRYQYDTARLNYLFEVRQSPDKSDIISKLNQVHNTTGYLANAEQVAFVLLYSKFEESELDLSDYCLYSQAEPIVLEGSFAISFEAFDLFEPGVYIDQRYHNLRELLKLGSYQAFFKARNVSLFLQPVIENSILLGPKLSIDLSTDQQISLLEFLLKQGRLFGTLKASPSWVDILGFDPSLKVATKFAWKTDELLPDHVYKWNVRESDVAIQKQKRELLAALGVNFGWSAINKLRSALIEEPENLNQLEQIELIHPQLLANTLKLLVSQHENFILHPQAANYHILRTIIKLCIQNIPKEIPVPINPKIDGSYCFWPVNSEIYYYDRHSQNLLQGYPISLQELLNIAEVKVYDATFWGECPTFKDEMKEIEIERITNEQELINAQEWSDPFYVEWQKHYPETKLFYFNGRYDDLYINEQQIKTILSDEYHIAYTKIYCPRKFSFASHIEKLRLHQCLSVIVIDKLEELFTQHNMRIMDILNNQNLDENTLIQIAERRNELEAIAHRNELRTSLLLNTYSYKWFRDFIELQTLQDSSADRFAPEKEIQFFAADREPGSEKLIRLKDPNRTVTPTIEYCTNFTATVIYQNGKETEIDIQDVSKKGQVVLAMVTRTSQMENIDFTKIKRIVLRFSRSVDLLGRLLAAFKRMAIVNQWEENYNLKEGLSPNINFIFGPPGTGKTTTIAKRVIKIMDQNPGKKILILTPTNKAADVLVERILQSTTDSGWLVRYGSSFSKIINDAKVLYDSNTFRHDLYNSCVLATTIHRLPYEEFLIDNVGGMARIAEVHWDYVIFDECSMIPLSYIIYALHQCNSRHEHTKTIYWISGDPLQIPPVVDLSEEDIVEGFNKEENIYTMIGLESFNEEEQSKIPIYGNKVENLKVQYRSVEQIGSLFGKFSYHDQLEHARANFKDGRPCSRPLPKAFIDLGIKPITLLRFPVNDEDSVYKPARLAKSPYQLYSAILTYEIVKYLEKHINKNEPWTVGIVCPYRSQATLVNKMIESLDFGNHLTVIIDTVHGFQGDECDMVFFIVNPPNHKISHPNYNAFIHKKFLINVAISRAKDYLIILYPDHQTEGIHNLQQINRNSPGSLESILRDQMNIDLDSITVNSEHIEQKIFSEKQHIEKNTFTNQHQLVNIYAQAQKKYVVRESYNAIDMHFQSELTNY</sequence>
<organism evidence="6 7">
    <name type="scientific">Pedobacter gandavensis</name>
    <dbReference type="NCBI Taxonomy" id="2679963"/>
    <lineage>
        <taxon>Bacteria</taxon>
        <taxon>Pseudomonadati</taxon>
        <taxon>Bacteroidota</taxon>
        <taxon>Sphingobacteriia</taxon>
        <taxon>Sphingobacteriales</taxon>
        <taxon>Sphingobacteriaceae</taxon>
        <taxon>Pedobacter</taxon>
    </lineage>
</organism>
<dbReference type="PANTHER" id="PTHR43788">
    <property type="entry name" value="DNA2/NAM7 HELICASE FAMILY MEMBER"/>
    <property type="match status" value="1"/>
</dbReference>
<proteinExistence type="predicted"/>
<keyword evidence="1" id="KW-0547">Nucleotide-binding</keyword>
<evidence type="ECO:0000256" key="2">
    <source>
        <dbReference type="ARBA" id="ARBA00022801"/>
    </source>
</evidence>
<evidence type="ECO:0000256" key="4">
    <source>
        <dbReference type="ARBA" id="ARBA00022840"/>
    </source>
</evidence>
<name>A0ABR6EQN9_9SPHI</name>
<dbReference type="InterPro" id="IPR036890">
    <property type="entry name" value="HATPase_C_sf"/>
</dbReference>
<dbReference type="InterPro" id="IPR050534">
    <property type="entry name" value="Coronavir_polyprotein_1ab"/>
</dbReference>
<dbReference type="InterPro" id="IPR027417">
    <property type="entry name" value="P-loop_NTPase"/>
</dbReference>
<accession>A0ABR6EQN9</accession>
<dbReference type="Proteomes" id="UP000636110">
    <property type="component" value="Unassembled WGS sequence"/>
</dbReference>
<keyword evidence="7" id="KW-1185">Reference proteome</keyword>
<keyword evidence="4" id="KW-0067">ATP-binding</keyword>
<dbReference type="PANTHER" id="PTHR43788:SF8">
    <property type="entry name" value="DNA-BINDING PROTEIN SMUBP-2"/>
    <property type="match status" value="1"/>
</dbReference>
<dbReference type="EMBL" id="WNXC01000001">
    <property type="protein sequence ID" value="MBB2147372.1"/>
    <property type="molecule type" value="Genomic_DNA"/>
</dbReference>
<dbReference type="InterPro" id="IPR041679">
    <property type="entry name" value="DNA2/NAM7-like_C"/>
</dbReference>
<keyword evidence="2" id="KW-0378">Hydrolase</keyword>
<evidence type="ECO:0000313" key="7">
    <source>
        <dbReference type="Proteomes" id="UP000636110"/>
    </source>
</evidence>
<dbReference type="SUPFAM" id="SSF55874">
    <property type="entry name" value="ATPase domain of HSP90 chaperone/DNA topoisomerase II/histidine kinase"/>
    <property type="match status" value="1"/>
</dbReference>
<evidence type="ECO:0000256" key="3">
    <source>
        <dbReference type="ARBA" id="ARBA00022806"/>
    </source>
</evidence>
<evidence type="ECO:0000259" key="5">
    <source>
        <dbReference type="Pfam" id="PF13087"/>
    </source>
</evidence>
<gene>
    <name evidence="6" type="ORF">GM920_00470</name>
</gene>
<feature type="domain" description="DNA2/NAM7 helicase-like C-terminal" evidence="5">
    <location>
        <begin position="1995"/>
        <end position="2187"/>
    </location>
</feature>
<reference evidence="6 7" key="1">
    <citation type="submission" date="2019-11" db="EMBL/GenBank/DDBJ databases">
        <title>Description of Pedobacter sp. LMG 31462T.</title>
        <authorList>
            <person name="Carlier A."/>
            <person name="Qi S."/>
            <person name="Vandamme P."/>
        </authorList>
    </citation>
    <scope>NUCLEOTIDE SEQUENCE [LARGE SCALE GENOMIC DNA]</scope>
    <source>
        <strain evidence="6 7">LMG 31462</strain>
    </source>
</reference>
<keyword evidence="3" id="KW-0347">Helicase</keyword>
<evidence type="ECO:0000313" key="6">
    <source>
        <dbReference type="EMBL" id="MBB2147372.1"/>
    </source>
</evidence>
<dbReference type="RefSeq" id="WP_182952652.1">
    <property type="nucleotide sequence ID" value="NZ_WNXC01000001.1"/>
</dbReference>
<dbReference type="Gene3D" id="3.40.50.300">
    <property type="entry name" value="P-loop containing nucleotide triphosphate hydrolases"/>
    <property type="match status" value="2"/>
</dbReference>
<comment type="caution">
    <text evidence="6">The sequence shown here is derived from an EMBL/GenBank/DDBJ whole genome shotgun (WGS) entry which is preliminary data.</text>
</comment>
<protein>
    <submittedName>
        <fullName evidence="6">AAA family ATPase</fullName>
    </submittedName>
</protein>
<dbReference type="Pfam" id="PF13245">
    <property type="entry name" value="AAA_19"/>
    <property type="match status" value="1"/>
</dbReference>
<dbReference type="NCBIfam" id="NF047352">
    <property type="entry name" value="P_loop_sacsin"/>
    <property type="match status" value="1"/>
</dbReference>
<dbReference type="SUPFAM" id="SSF52540">
    <property type="entry name" value="P-loop containing nucleoside triphosphate hydrolases"/>
    <property type="match status" value="1"/>
</dbReference>
<dbReference type="Pfam" id="PF13087">
    <property type="entry name" value="AAA_12"/>
    <property type="match status" value="1"/>
</dbReference>